<proteinExistence type="predicted"/>
<evidence type="ECO:0000313" key="2">
    <source>
        <dbReference type="Proteomes" id="UP000593579"/>
    </source>
</evidence>
<sequence length="70" mass="7792">YEWNHYGDKPNVHISNPLNTLLENWIHLFTDGEVDQGFGVAPTGVGILNGMITSLSNGFNRVVIHTNNLE</sequence>
<dbReference type="OrthoDB" id="10307166at2759"/>
<protein>
    <submittedName>
        <fullName evidence="1">Uncharacterized protein</fullName>
    </submittedName>
</protein>
<organism evidence="1 2">
    <name type="scientific">Gossypium gossypioides</name>
    <name type="common">Mexican cotton</name>
    <name type="synonym">Selera gossypioides</name>
    <dbReference type="NCBI Taxonomy" id="34282"/>
    <lineage>
        <taxon>Eukaryota</taxon>
        <taxon>Viridiplantae</taxon>
        <taxon>Streptophyta</taxon>
        <taxon>Embryophyta</taxon>
        <taxon>Tracheophyta</taxon>
        <taxon>Spermatophyta</taxon>
        <taxon>Magnoliopsida</taxon>
        <taxon>eudicotyledons</taxon>
        <taxon>Gunneridae</taxon>
        <taxon>Pentapetalae</taxon>
        <taxon>rosids</taxon>
        <taxon>malvids</taxon>
        <taxon>Malvales</taxon>
        <taxon>Malvaceae</taxon>
        <taxon>Malvoideae</taxon>
        <taxon>Gossypium</taxon>
    </lineage>
</organism>
<name>A0A7J9CGJ5_GOSGO</name>
<evidence type="ECO:0000313" key="1">
    <source>
        <dbReference type="EMBL" id="MBA0747643.1"/>
    </source>
</evidence>
<accession>A0A7J9CGJ5</accession>
<feature type="non-terminal residue" evidence="1">
    <location>
        <position position="1"/>
    </location>
</feature>
<reference evidence="1 2" key="1">
    <citation type="journal article" date="2019" name="Genome Biol. Evol.">
        <title>Insights into the evolution of the New World diploid cottons (Gossypium, subgenus Houzingenia) based on genome sequencing.</title>
        <authorList>
            <person name="Grover C.E."/>
            <person name="Arick M.A. 2nd"/>
            <person name="Thrash A."/>
            <person name="Conover J.L."/>
            <person name="Sanders W.S."/>
            <person name="Peterson D.G."/>
            <person name="Frelichowski J.E."/>
            <person name="Scheffler J.A."/>
            <person name="Scheffler B.E."/>
            <person name="Wendel J.F."/>
        </authorList>
    </citation>
    <scope>NUCLEOTIDE SEQUENCE [LARGE SCALE GENOMIC DNA]</scope>
    <source>
        <strain evidence="1">5</strain>
        <tissue evidence="1">Leaf</tissue>
    </source>
</reference>
<gene>
    <name evidence="1" type="ORF">Gogos_004542</name>
</gene>
<dbReference type="EMBL" id="JABEZY010000010">
    <property type="protein sequence ID" value="MBA0747643.1"/>
    <property type="molecule type" value="Genomic_DNA"/>
</dbReference>
<dbReference type="Proteomes" id="UP000593579">
    <property type="component" value="Unassembled WGS sequence"/>
</dbReference>
<keyword evidence="2" id="KW-1185">Reference proteome</keyword>
<comment type="caution">
    <text evidence="1">The sequence shown here is derived from an EMBL/GenBank/DDBJ whole genome shotgun (WGS) entry which is preliminary data.</text>
</comment>
<dbReference type="AlphaFoldDB" id="A0A7J9CGJ5"/>
<feature type="non-terminal residue" evidence="1">
    <location>
        <position position="70"/>
    </location>
</feature>